<dbReference type="Proteomes" id="UP001233172">
    <property type="component" value="Unassembled WGS sequence"/>
</dbReference>
<accession>A0AAD8BQL9</accession>
<evidence type="ECO:0000313" key="1">
    <source>
        <dbReference type="EMBL" id="KAK0058065.1"/>
    </source>
</evidence>
<protein>
    <submittedName>
        <fullName evidence="1">Uncharacterized protein</fullName>
    </submittedName>
</protein>
<evidence type="ECO:0000313" key="2">
    <source>
        <dbReference type="Proteomes" id="UP001233172"/>
    </source>
</evidence>
<comment type="caution">
    <text evidence="1">The sequence shown here is derived from an EMBL/GenBank/DDBJ whole genome shotgun (WGS) entry which is preliminary data.</text>
</comment>
<reference evidence="1" key="2">
    <citation type="submission" date="2023-04" db="EMBL/GenBank/DDBJ databases">
        <authorList>
            <person name="Bu L."/>
            <person name="Lu L."/>
            <person name="Laidemitt M.R."/>
            <person name="Zhang S.M."/>
            <person name="Mutuku M."/>
            <person name="Mkoji G."/>
            <person name="Steinauer M."/>
            <person name="Loker E.S."/>
        </authorList>
    </citation>
    <scope>NUCLEOTIDE SEQUENCE</scope>
    <source>
        <strain evidence="1">KasaAsao</strain>
        <tissue evidence="1">Whole Snail</tissue>
    </source>
</reference>
<dbReference type="AlphaFoldDB" id="A0AAD8BQL9"/>
<reference evidence="1" key="1">
    <citation type="journal article" date="2023" name="PLoS Negl. Trop. Dis.">
        <title>A genome sequence for Biomphalaria pfeifferi, the major vector snail for the human-infecting parasite Schistosoma mansoni.</title>
        <authorList>
            <person name="Bu L."/>
            <person name="Lu L."/>
            <person name="Laidemitt M.R."/>
            <person name="Zhang S.M."/>
            <person name="Mutuku M."/>
            <person name="Mkoji G."/>
            <person name="Steinauer M."/>
            <person name="Loker E.S."/>
        </authorList>
    </citation>
    <scope>NUCLEOTIDE SEQUENCE</scope>
    <source>
        <strain evidence="1">KasaAsao</strain>
    </source>
</reference>
<proteinExistence type="predicted"/>
<organism evidence="1 2">
    <name type="scientific">Biomphalaria pfeifferi</name>
    <name type="common">Bloodfluke planorb</name>
    <name type="synonym">Freshwater snail</name>
    <dbReference type="NCBI Taxonomy" id="112525"/>
    <lineage>
        <taxon>Eukaryota</taxon>
        <taxon>Metazoa</taxon>
        <taxon>Spiralia</taxon>
        <taxon>Lophotrochozoa</taxon>
        <taxon>Mollusca</taxon>
        <taxon>Gastropoda</taxon>
        <taxon>Heterobranchia</taxon>
        <taxon>Euthyneura</taxon>
        <taxon>Panpulmonata</taxon>
        <taxon>Hygrophila</taxon>
        <taxon>Lymnaeoidea</taxon>
        <taxon>Planorbidae</taxon>
        <taxon>Biomphalaria</taxon>
    </lineage>
</organism>
<keyword evidence="2" id="KW-1185">Reference proteome</keyword>
<dbReference type="EMBL" id="JASAOG010000050">
    <property type="protein sequence ID" value="KAK0058065.1"/>
    <property type="molecule type" value="Genomic_DNA"/>
</dbReference>
<name>A0AAD8BQL9_BIOPF</name>
<gene>
    <name evidence="1" type="ORF">Bpfe_012389</name>
</gene>
<sequence length="94" mass="11271">MLETIKESIRAETVDISLRQNRDYPKVLKRKRKLDFKISPLKDTRLQTNFSEEENTGLCSKWIVQKLFDGNPETLMRLFYFLVREDFEKRLNGT</sequence>